<dbReference type="InterPro" id="IPR006901">
    <property type="entry name" value="TrmK"/>
</dbReference>
<comment type="caution">
    <text evidence="1">The sequence shown here is derived from an EMBL/GenBank/DDBJ whole genome shotgun (WGS) entry which is preliminary data.</text>
</comment>
<sequence length="236" mass="26490">MSGCKRPLFSLGNRLALCASLVRRGTALADVGTDHAYLPVWLAKQGLVRSAVAADLRPGPLSRARANIERYGVSNVVSVRLSDGLEQIEPCEAEDIVIAGMGGLMMVQILEQAPWLREPERRLILQPMTKAEELRTYLAREGYFVLREQAVEEEGHVYSVMQVSFCPRQPRENELFRYIGRMTAETESGKKYLTIQKRRLEKRANGLLKTGSIQEARHFMSLAAEIDKILKSESVS</sequence>
<dbReference type="PIRSF" id="PIRSF018637">
    <property type="entry name" value="TrmK"/>
    <property type="match status" value="1"/>
</dbReference>
<proteinExistence type="predicted"/>
<evidence type="ECO:0000313" key="1">
    <source>
        <dbReference type="EMBL" id="MVB09439.1"/>
    </source>
</evidence>
<dbReference type="AlphaFoldDB" id="A0A6N8HUS2"/>
<organism evidence="1 2">
    <name type="scientific">Caproicibacter fermentans</name>
    <dbReference type="NCBI Taxonomy" id="2576756"/>
    <lineage>
        <taxon>Bacteria</taxon>
        <taxon>Bacillati</taxon>
        <taxon>Bacillota</taxon>
        <taxon>Clostridia</taxon>
        <taxon>Eubacteriales</taxon>
        <taxon>Acutalibacteraceae</taxon>
        <taxon>Caproicibacter</taxon>
    </lineage>
</organism>
<dbReference type="PANTHER" id="PTHR38451">
    <property type="entry name" value="TRNA (ADENINE(22)-N(1))-METHYLTRANSFERASE"/>
    <property type="match status" value="1"/>
</dbReference>
<dbReference type="Gene3D" id="3.40.50.150">
    <property type="entry name" value="Vaccinia Virus protein VP39"/>
    <property type="match status" value="1"/>
</dbReference>
<keyword evidence="1" id="KW-0489">Methyltransferase</keyword>
<dbReference type="Proteomes" id="UP000469440">
    <property type="component" value="Unassembled WGS sequence"/>
</dbReference>
<dbReference type="Pfam" id="PF12847">
    <property type="entry name" value="Methyltransf_18"/>
    <property type="match status" value="1"/>
</dbReference>
<accession>A0A6N8HUS2</accession>
<dbReference type="GO" id="GO:0160105">
    <property type="term" value="F:tRNA (adenine(22)-N1)-methyltransferase activity"/>
    <property type="evidence" value="ECO:0007669"/>
    <property type="project" value="InterPro"/>
</dbReference>
<protein>
    <submittedName>
        <fullName evidence="1">Methyltransferase domain protein</fullName>
    </submittedName>
</protein>
<reference evidence="1 2" key="1">
    <citation type="submission" date="2019-09" db="EMBL/GenBank/DDBJ databases">
        <title>Genome sequence of Clostridium sp. EA1.</title>
        <authorList>
            <person name="Poehlein A."/>
            <person name="Bengelsdorf F.R."/>
            <person name="Daniel R."/>
        </authorList>
    </citation>
    <scope>NUCLEOTIDE SEQUENCE [LARGE SCALE GENOMIC DNA]</scope>
    <source>
        <strain evidence="1 2">EA1</strain>
    </source>
</reference>
<dbReference type="RefSeq" id="WP_156989473.1">
    <property type="nucleotide sequence ID" value="NZ_VWXL01000003.1"/>
</dbReference>
<dbReference type="InterPro" id="IPR029063">
    <property type="entry name" value="SAM-dependent_MTases_sf"/>
</dbReference>
<gene>
    <name evidence="1" type="ORF">CAFE_00950</name>
</gene>
<keyword evidence="2" id="KW-1185">Reference proteome</keyword>
<evidence type="ECO:0000313" key="2">
    <source>
        <dbReference type="Proteomes" id="UP000469440"/>
    </source>
</evidence>
<dbReference type="GO" id="GO:0032259">
    <property type="term" value="P:methylation"/>
    <property type="evidence" value="ECO:0007669"/>
    <property type="project" value="UniProtKB-KW"/>
</dbReference>
<dbReference type="PANTHER" id="PTHR38451:SF1">
    <property type="entry name" value="TRNA (ADENINE(22)-N(1))-METHYLTRANSFERASE"/>
    <property type="match status" value="1"/>
</dbReference>
<dbReference type="OrthoDB" id="5881184at2"/>
<dbReference type="SUPFAM" id="SSF53335">
    <property type="entry name" value="S-adenosyl-L-methionine-dependent methyltransferases"/>
    <property type="match status" value="1"/>
</dbReference>
<dbReference type="EMBL" id="VWXL01000003">
    <property type="protein sequence ID" value="MVB09439.1"/>
    <property type="molecule type" value="Genomic_DNA"/>
</dbReference>
<name>A0A6N8HUS2_9FIRM</name>
<keyword evidence="1" id="KW-0808">Transferase</keyword>